<keyword evidence="3" id="KW-1185">Reference proteome</keyword>
<evidence type="ECO:0000313" key="2">
    <source>
        <dbReference type="EMBL" id="MDM1050493.1"/>
    </source>
</evidence>
<protein>
    <submittedName>
        <fullName evidence="2">Uncharacterized protein</fullName>
    </submittedName>
</protein>
<dbReference type="Proteomes" id="UP001170954">
    <property type="component" value="Unassembled WGS sequence"/>
</dbReference>
<keyword evidence="1" id="KW-0812">Transmembrane</keyword>
<reference evidence="2" key="2">
    <citation type="journal article" date="2022" name="Sci. Total Environ.">
        <title>Prevalence, transmission, and molecular epidemiology of tet(X)-positive bacteria among humans, animals, and environmental niches in China: An epidemiological, and genomic-based study.</title>
        <authorList>
            <person name="Dong N."/>
            <person name="Zeng Y."/>
            <person name="Cai C."/>
            <person name="Sun C."/>
            <person name="Lu J."/>
            <person name="Liu C."/>
            <person name="Zhou H."/>
            <person name="Sun Q."/>
            <person name="Shu L."/>
            <person name="Wang H."/>
            <person name="Wang Y."/>
            <person name="Wang S."/>
            <person name="Wu C."/>
            <person name="Chan E.W."/>
            <person name="Chen G."/>
            <person name="Shen Z."/>
            <person name="Chen S."/>
            <person name="Zhang R."/>
        </authorList>
    </citation>
    <scope>NUCLEOTIDE SEQUENCE</scope>
    <source>
        <strain evidence="2">R1692</strain>
    </source>
</reference>
<evidence type="ECO:0000313" key="3">
    <source>
        <dbReference type="Proteomes" id="UP001170954"/>
    </source>
</evidence>
<reference evidence="2" key="1">
    <citation type="submission" date="2020-06" db="EMBL/GenBank/DDBJ databases">
        <authorList>
            <person name="Dong N."/>
        </authorList>
    </citation>
    <scope>NUCLEOTIDE SEQUENCE</scope>
    <source>
        <strain evidence="2">R1692</strain>
    </source>
</reference>
<comment type="caution">
    <text evidence="2">The sequence shown here is derived from an EMBL/GenBank/DDBJ whole genome shotgun (WGS) entry which is preliminary data.</text>
</comment>
<feature type="transmembrane region" description="Helical" evidence="1">
    <location>
        <begin position="133"/>
        <end position="152"/>
    </location>
</feature>
<name>A0ABT7NTC6_9SPHI</name>
<accession>A0ABT7NTC6</accession>
<gene>
    <name evidence="2" type="ORF">HX018_19840</name>
</gene>
<dbReference type="RefSeq" id="WP_286652483.1">
    <property type="nucleotide sequence ID" value="NZ_JACAGK010000103.1"/>
</dbReference>
<keyword evidence="1" id="KW-1133">Transmembrane helix</keyword>
<evidence type="ECO:0000256" key="1">
    <source>
        <dbReference type="SAM" id="Phobius"/>
    </source>
</evidence>
<dbReference type="EMBL" id="JACAGK010000103">
    <property type="protein sequence ID" value="MDM1050493.1"/>
    <property type="molecule type" value="Genomic_DNA"/>
</dbReference>
<organism evidence="2 3">
    <name type="scientific">Sphingobacterium hotanense</name>
    <dbReference type="NCBI Taxonomy" id="649196"/>
    <lineage>
        <taxon>Bacteria</taxon>
        <taxon>Pseudomonadati</taxon>
        <taxon>Bacteroidota</taxon>
        <taxon>Sphingobacteriia</taxon>
        <taxon>Sphingobacteriales</taxon>
        <taxon>Sphingobacteriaceae</taxon>
        <taxon>Sphingobacterium</taxon>
    </lineage>
</organism>
<keyword evidence="1" id="KW-0472">Membrane</keyword>
<proteinExistence type="predicted"/>
<sequence>MRTELENLQQQVNTLEENTELITQDIVRIMPTIISLLSDNEKNMKDLHDIRAKDQELLRQIQIFMKSENDLLSKIVKDYDSLQNLAIQIADATGEELNKLVDKEKEIVSKLAEIPDQVNIKHHYGIDMKSTPVIIVMIVLSVIISLGLGTLYEKNRQLADRKSYEIRYRMMELELPNITSHNDSTYSLDPDKFHALVIKREEENKLLNSIERKRKEIENLSNSE</sequence>